<evidence type="ECO:0000313" key="2">
    <source>
        <dbReference type="EMBL" id="CAF4894697.1"/>
    </source>
</evidence>
<evidence type="ECO:0000313" key="3">
    <source>
        <dbReference type="EMBL" id="CAF4960547.1"/>
    </source>
</evidence>
<dbReference type="Proteomes" id="UP000663873">
    <property type="component" value="Unassembled WGS sequence"/>
</dbReference>
<organism evidence="2 4">
    <name type="scientific">Rotaria socialis</name>
    <dbReference type="NCBI Taxonomy" id="392032"/>
    <lineage>
        <taxon>Eukaryota</taxon>
        <taxon>Metazoa</taxon>
        <taxon>Spiralia</taxon>
        <taxon>Gnathifera</taxon>
        <taxon>Rotifera</taxon>
        <taxon>Eurotatoria</taxon>
        <taxon>Bdelloidea</taxon>
        <taxon>Philodinida</taxon>
        <taxon>Philodinidae</taxon>
        <taxon>Rotaria</taxon>
    </lineage>
</organism>
<evidence type="ECO:0000313" key="4">
    <source>
        <dbReference type="Proteomes" id="UP000663873"/>
    </source>
</evidence>
<protein>
    <submittedName>
        <fullName evidence="2">Uncharacterized protein</fullName>
    </submittedName>
</protein>
<evidence type="ECO:0000256" key="1">
    <source>
        <dbReference type="SAM" id="MobiDB-lite"/>
    </source>
</evidence>
<proteinExistence type="predicted"/>
<feature type="region of interest" description="Disordered" evidence="1">
    <location>
        <begin position="1"/>
        <end position="28"/>
    </location>
</feature>
<feature type="non-terminal residue" evidence="2">
    <location>
        <position position="1"/>
    </location>
</feature>
<reference evidence="2" key="1">
    <citation type="submission" date="2021-02" db="EMBL/GenBank/DDBJ databases">
        <authorList>
            <person name="Nowell W R."/>
        </authorList>
    </citation>
    <scope>NUCLEOTIDE SEQUENCE</scope>
</reference>
<comment type="caution">
    <text evidence="2">The sequence shown here is derived from an EMBL/GenBank/DDBJ whole genome shotgun (WGS) entry which is preliminary data.</text>
</comment>
<accession>A0A821UTM9</accession>
<name>A0A821UTM9_9BILA</name>
<dbReference type="AlphaFoldDB" id="A0A821UTM9"/>
<sequence>MVFLVLKGQPGPPGNSGLPGRRGESGTP</sequence>
<dbReference type="EMBL" id="CAJOBP010095367">
    <property type="protein sequence ID" value="CAF4960547.1"/>
    <property type="molecule type" value="Genomic_DNA"/>
</dbReference>
<dbReference type="EMBL" id="CAJOBP010074658">
    <property type="protein sequence ID" value="CAF4894697.1"/>
    <property type="molecule type" value="Genomic_DNA"/>
</dbReference>
<gene>
    <name evidence="2" type="ORF">UJA718_LOCUS45238</name>
    <name evidence="3" type="ORF">UJA718_LOCUS48219</name>
</gene>
<keyword evidence="4" id="KW-1185">Reference proteome</keyword>